<name>A0A9N7TJ08_PLEPL</name>
<keyword evidence="2" id="KW-1185">Reference proteome</keyword>
<feature type="non-terminal residue" evidence="1">
    <location>
        <position position="220"/>
    </location>
</feature>
<reference evidence="1" key="1">
    <citation type="submission" date="2020-03" db="EMBL/GenBank/DDBJ databases">
        <authorList>
            <person name="Weist P."/>
        </authorList>
    </citation>
    <scope>NUCLEOTIDE SEQUENCE</scope>
</reference>
<proteinExistence type="predicted"/>
<gene>
    <name evidence="1" type="ORF">PLEPLA_LOCUS433</name>
</gene>
<accession>A0A9N7TJ08</accession>
<sequence length="220" mass="24326">KRAATVSGETAMVPLIGWDCTRYTAAMGLDWLGAYDTWSFSFLCIHHIKAGKDTFAKAAVLKRSLLRCFIEGSVVAGWKRPLAAEKEPGKEESGTAVSIHCDLVFRSSWRRKERVLMPGDGTGSDRLSPTSLYGVFLKNKVNKTLTNICASDIDYLSQTMSPGIGRKKELQQPARCEIRVRAAACVAAQVIKETLLPSSVLFPVCCCNYKDLSRLFRVTR</sequence>
<dbReference type="AlphaFoldDB" id="A0A9N7TJ08"/>
<dbReference type="Proteomes" id="UP001153269">
    <property type="component" value="Unassembled WGS sequence"/>
</dbReference>
<protein>
    <submittedName>
        <fullName evidence="1">Uncharacterized protein</fullName>
    </submittedName>
</protein>
<dbReference type="EMBL" id="CADEAL010000016">
    <property type="protein sequence ID" value="CAB1412739.1"/>
    <property type="molecule type" value="Genomic_DNA"/>
</dbReference>
<evidence type="ECO:0000313" key="1">
    <source>
        <dbReference type="EMBL" id="CAB1412739.1"/>
    </source>
</evidence>
<organism evidence="1 2">
    <name type="scientific">Pleuronectes platessa</name>
    <name type="common">European plaice</name>
    <dbReference type="NCBI Taxonomy" id="8262"/>
    <lineage>
        <taxon>Eukaryota</taxon>
        <taxon>Metazoa</taxon>
        <taxon>Chordata</taxon>
        <taxon>Craniata</taxon>
        <taxon>Vertebrata</taxon>
        <taxon>Euteleostomi</taxon>
        <taxon>Actinopterygii</taxon>
        <taxon>Neopterygii</taxon>
        <taxon>Teleostei</taxon>
        <taxon>Neoteleostei</taxon>
        <taxon>Acanthomorphata</taxon>
        <taxon>Carangaria</taxon>
        <taxon>Pleuronectiformes</taxon>
        <taxon>Pleuronectoidei</taxon>
        <taxon>Pleuronectidae</taxon>
        <taxon>Pleuronectes</taxon>
    </lineage>
</organism>
<comment type="caution">
    <text evidence="1">The sequence shown here is derived from an EMBL/GenBank/DDBJ whole genome shotgun (WGS) entry which is preliminary data.</text>
</comment>
<evidence type="ECO:0000313" key="2">
    <source>
        <dbReference type="Proteomes" id="UP001153269"/>
    </source>
</evidence>